<evidence type="ECO:0000256" key="8">
    <source>
        <dbReference type="ARBA" id="ARBA00023237"/>
    </source>
</evidence>
<evidence type="ECO:0000259" key="10">
    <source>
        <dbReference type="PROSITE" id="PS51127"/>
    </source>
</evidence>
<dbReference type="InterPro" id="IPR003368">
    <property type="entry name" value="POMP_repeat"/>
</dbReference>
<sequence>MNKKKTIILTLLLFTIILSISMASAADTDNNQTTDTITEQPAIESTTPVQNEVTDTDTKEITKSNKEEVKQASATKVDVNNYNELVSQVNKIQQGTQKEYTINLKPGNYNATANMTLEQNNGINYKVTINGNNITLDGQKKYTFIKVTNCSLELKNIRLENFKTNTNGIINITSGNLNIINSTLNNNNAKNSGGAISTYYSNCTITNTNITNNTASGFRITEAFGGAIYIINSNCNITQSTLNNNQINSTPLYYQDYRYGGAIYTINSTCNITQSTLNNNTSNYGGAIYSKNTTFTITNTNLTNNTANRGGAIYLRHYSNFTITNTNLTNNTATYDGGAIYNGEILNINNSTLANNTARSSGGAIYTDYLSNCNITNTTLNNNTSNYGGAIYTYGWSTNCNITNTTLNNNYGKYGGAIYNDSSRLIIKNSIFKNNKADEENNIYNAIGKTTIYLNNISEKNYRDLITIQGQIRVNGNKIVYQNLNITILINDEKINLTTDYKGKFSTKIQLNSTGKYIIKALFNGKGKYLPSNATISFNVTKRNTTIKTKVEDAFLNNPVTIKGNLTDKTNTKLRNANIYITINKEKYHILTDANGTYTLNYTPTTKGTNNITITYKGNKNYQATNITTTFEVDKDLIIKSTYYRDNITIKALITENNKPQKNKNVKLTINNETTTIKTDENGIIEYTIKSTTAGTNTLKITYNNKTTTQTFTTQKRNTTITATTPKTATINKQITIKGNLTDQSNTKLRNANIYITINNEKYHILTDANGTYTLNYTPTTKGTYNITIQYKGNKNYQATNTTRTLKVS</sequence>
<evidence type="ECO:0000256" key="7">
    <source>
        <dbReference type="ARBA" id="ARBA00023136"/>
    </source>
</evidence>
<dbReference type="PROSITE" id="PS50194">
    <property type="entry name" value="FILAMIN_REPEAT"/>
    <property type="match status" value="1"/>
</dbReference>
<feature type="compositionally biased region" description="Polar residues" evidence="9">
    <location>
        <begin position="43"/>
        <end position="53"/>
    </location>
</feature>
<dbReference type="Gene3D" id="2.160.20.20">
    <property type="match status" value="1"/>
</dbReference>
<keyword evidence="7" id="KW-0472">Membrane</keyword>
<organism evidence="11 12">
    <name type="scientific">Methanobrevibacter olleyae</name>
    <dbReference type="NCBI Taxonomy" id="294671"/>
    <lineage>
        <taxon>Archaea</taxon>
        <taxon>Methanobacteriati</taxon>
        <taxon>Methanobacteriota</taxon>
        <taxon>Methanomada group</taxon>
        <taxon>Methanobacteria</taxon>
        <taxon>Methanobacteriales</taxon>
        <taxon>Methanobacteriaceae</taxon>
        <taxon>Methanobrevibacter</taxon>
    </lineage>
</organism>
<evidence type="ECO:0000313" key="11">
    <source>
        <dbReference type="EMBL" id="MBE6513390.1"/>
    </source>
</evidence>
<evidence type="ECO:0000256" key="2">
    <source>
        <dbReference type="ARBA" id="ARBA00004442"/>
    </source>
</evidence>
<keyword evidence="6" id="KW-0732">Signal</keyword>
<comment type="caution">
    <text evidence="11">The sequence shown here is derived from an EMBL/GenBank/DDBJ whole genome shotgun (WGS) entry which is preliminary data.</text>
</comment>
<evidence type="ECO:0000256" key="1">
    <source>
        <dbReference type="ARBA" id="ARBA00004196"/>
    </source>
</evidence>
<comment type="similarity">
    <text evidence="4">Belongs to the intimin/invasin family.</text>
</comment>
<dbReference type="Pfam" id="PF13229">
    <property type="entry name" value="Beta_helix"/>
    <property type="match status" value="1"/>
</dbReference>
<dbReference type="EMBL" id="SUTG01000087">
    <property type="protein sequence ID" value="MBE6513390.1"/>
    <property type="molecule type" value="Genomic_DNA"/>
</dbReference>
<accession>A0A8T3VTM8</accession>
<dbReference type="InterPro" id="IPR012332">
    <property type="entry name" value="Autotransporter_pectin_lyase_C"/>
</dbReference>
<evidence type="ECO:0000256" key="3">
    <source>
        <dbReference type="ARBA" id="ARBA00004613"/>
    </source>
</evidence>
<gene>
    <name evidence="11" type="ORF">E7Z75_09690</name>
</gene>
<feature type="region of interest" description="Disordered" evidence="9">
    <location>
        <begin position="28"/>
        <end position="55"/>
    </location>
</feature>
<dbReference type="InterPro" id="IPR039448">
    <property type="entry name" value="Beta_helix"/>
</dbReference>
<reference evidence="11" key="1">
    <citation type="submission" date="2019-04" db="EMBL/GenBank/DDBJ databases">
        <title>Evolution of Biomass-Degrading Anaerobic Consortia Revealed by Metagenomics.</title>
        <authorList>
            <person name="Peng X."/>
        </authorList>
    </citation>
    <scope>NUCLEOTIDE SEQUENCE</scope>
    <source>
        <strain evidence="11">SIG14</strain>
    </source>
</reference>
<dbReference type="SUPFAM" id="SSF49464">
    <property type="entry name" value="Carboxypeptidase regulatory domain-like"/>
    <property type="match status" value="2"/>
</dbReference>
<dbReference type="InterPro" id="IPR013783">
    <property type="entry name" value="Ig-like_fold"/>
</dbReference>
<feature type="compositionally biased region" description="Low complexity" evidence="9">
    <location>
        <begin position="28"/>
        <end position="38"/>
    </location>
</feature>
<protein>
    <recommendedName>
        <fullName evidence="10">Big-1 domain-containing protein</fullName>
    </recommendedName>
</protein>
<dbReference type="Proteomes" id="UP000732619">
    <property type="component" value="Unassembled WGS sequence"/>
</dbReference>
<dbReference type="PANTHER" id="PTHR32158:SF21">
    <property type="match status" value="1"/>
</dbReference>
<dbReference type="GO" id="GO:0005576">
    <property type="term" value="C:extracellular region"/>
    <property type="evidence" value="ECO:0007669"/>
    <property type="project" value="UniProtKB-SubCell"/>
</dbReference>
<dbReference type="PANTHER" id="PTHR32158">
    <property type="entry name" value="RING-TYPE DOMAIN-CONTAINING PROTEIN"/>
    <property type="match status" value="1"/>
</dbReference>
<evidence type="ECO:0000256" key="6">
    <source>
        <dbReference type="ARBA" id="ARBA00022729"/>
    </source>
</evidence>
<evidence type="ECO:0000256" key="9">
    <source>
        <dbReference type="SAM" id="MobiDB-lite"/>
    </source>
</evidence>
<keyword evidence="8" id="KW-0998">Cell outer membrane</keyword>
<evidence type="ECO:0000256" key="5">
    <source>
        <dbReference type="ARBA" id="ARBA00022525"/>
    </source>
</evidence>
<dbReference type="Gene3D" id="2.60.40.10">
    <property type="entry name" value="Immunoglobulins"/>
    <property type="match status" value="2"/>
</dbReference>
<dbReference type="InterPro" id="IPR003344">
    <property type="entry name" value="Big_1_dom"/>
</dbReference>
<dbReference type="PROSITE" id="PS51127">
    <property type="entry name" value="BIG1"/>
    <property type="match status" value="1"/>
</dbReference>
<dbReference type="NCBIfam" id="TIGR01376">
    <property type="entry name" value="POMP_repeat"/>
    <property type="match status" value="1"/>
</dbReference>
<feature type="domain" description="Big-1" evidence="10">
    <location>
        <begin position="628"/>
        <end position="715"/>
    </location>
</feature>
<dbReference type="InterPro" id="IPR006626">
    <property type="entry name" value="PbH1"/>
</dbReference>
<dbReference type="Pfam" id="PF13620">
    <property type="entry name" value="CarboxypepD_reg"/>
    <property type="match status" value="1"/>
</dbReference>
<keyword evidence="5" id="KW-0964">Secreted</keyword>
<name>A0A8T3VTM8_METOL</name>
<dbReference type="InterPro" id="IPR017868">
    <property type="entry name" value="Filamin/ABP280_repeat-like"/>
</dbReference>
<dbReference type="SMART" id="SM00634">
    <property type="entry name" value="BID_1"/>
    <property type="match status" value="2"/>
</dbReference>
<dbReference type="SUPFAM" id="SSF49373">
    <property type="entry name" value="Invasin/intimin cell-adhesion fragments"/>
    <property type="match status" value="1"/>
</dbReference>
<dbReference type="AlphaFoldDB" id="A0A8T3VTM8"/>
<evidence type="ECO:0000313" key="12">
    <source>
        <dbReference type="Proteomes" id="UP000732619"/>
    </source>
</evidence>
<evidence type="ECO:0000256" key="4">
    <source>
        <dbReference type="ARBA" id="ARBA00010116"/>
    </source>
</evidence>
<proteinExistence type="inferred from homology"/>
<comment type="subcellular location">
    <subcellularLocation>
        <location evidence="1">Cell envelope</location>
    </subcellularLocation>
    <subcellularLocation>
        <location evidence="2">Cell outer membrane</location>
    </subcellularLocation>
    <subcellularLocation>
        <location evidence="3">Secreted</location>
    </subcellularLocation>
</comment>
<dbReference type="InterPro" id="IPR011050">
    <property type="entry name" value="Pectin_lyase_fold/virulence"/>
</dbReference>
<dbReference type="InterPro" id="IPR008969">
    <property type="entry name" value="CarboxyPept-like_regulatory"/>
</dbReference>
<dbReference type="SUPFAM" id="SSF51126">
    <property type="entry name" value="Pectin lyase-like"/>
    <property type="match status" value="2"/>
</dbReference>
<dbReference type="SMART" id="SM00710">
    <property type="entry name" value="PbH1"/>
    <property type="match status" value="6"/>
</dbReference>
<dbReference type="InterPro" id="IPR008964">
    <property type="entry name" value="Invasin/intimin_cell_adhesion"/>
</dbReference>